<organism evidence="5 6">
    <name type="scientific">Viridothelium virens</name>
    <name type="common">Speckled blister lichen</name>
    <name type="synonym">Trypethelium virens</name>
    <dbReference type="NCBI Taxonomy" id="1048519"/>
    <lineage>
        <taxon>Eukaryota</taxon>
        <taxon>Fungi</taxon>
        <taxon>Dikarya</taxon>
        <taxon>Ascomycota</taxon>
        <taxon>Pezizomycotina</taxon>
        <taxon>Dothideomycetes</taxon>
        <taxon>Dothideomycetes incertae sedis</taxon>
        <taxon>Trypetheliales</taxon>
        <taxon>Trypetheliaceae</taxon>
        <taxon>Viridothelium</taxon>
    </lineage>
</organism>
<dbReference type="SUPFAM" id="SSF57016">
    <property type="entry name" value="Plant lectins/antimicrobial peptides"/>
    <property type="match status" value="2"/>
</dbReference>
<protein>
    <recommendedName>
        <fullName evidence="4">Chitin-binding type-1 domain-containing protein</fullName>
    </recommendedName>
</protein>
<evidence type="ECO:0000259" key="4">
    <source>
        <dbReference type="PROSITE" id="PS50941"/>
    </source>
</evidence>
<comment type="caution">
    <text evidence="2">Lacks conserved residue(s) required for the propagation of feature annotation.</text>
</comment>
<evidence type="ECO:0000313" key="6">
    <source>
        <dbReference type="Proteomes" id="UP000800092"/>
    </source>
</evidence>
<evidence type="ECO:0000313" key="5">
    <source>
        <dbReference type="EMBL" id="KAF2238127.1"/>
    </source>
</evidence>
<evidence type="ECO:0000256" key="2">
    <source>
        <dbReference type="PROSITE-ProRule" id="PRU00261"/>
    </source>
</evidence>
<reference evidence="5" key="1">
    <citation type="journal article" date="2020" name="Stud. Mycol.">
        <title>101 Dothideomycetes genomes: a test case for predicting lifestyles and emergence of pathogens.</title>
        <authorList>
            <person name="Haridas S."/>
            <person name="Albert R."/>
            <person name="Binder M."/>
            <person name="Bloem J."/>
            <person name="Labutti K."/>
            <person name="Salamov A."/>
            <person name="Andreopoulos B."/>
            <person name="Baker S."/>
            <person name="Barry K."/>
            <person name="Bills G."/>
            <person name="Bluhm B."/>
            <person name="Cannon C."/>
            <person name="Castanera R."/>
            <person name="Culley D."/>
            <person name="Daum C."/>
            <person name="Ezra D."/>
            <person name="Gonzalez J."/>
            <person name="Henrissat B."/>
            <person name="Kuo A."/>
            <person name="Liang C."/>
            <person name="Lipzen A."/>
            <person name="Lutzoni F."/>
            <person name="Magnuson J."/>
            <person name="Mondo S."/>
            <person name="Nolan M."/>
            <person name="Ohm R."/>
            <person name="Pangilinan J."/>
            <person name="Park H.-J."/>
            <person name="Ramirez L."/>
            <person name="Alfaro M."/>
            <person name="Sun H."/>
            <person name="Tritt A."/>
            <person name="Yoshinaga Y."/>
            <person name="Zwiers L.-H."/>
            <person name="Turgeon B."/>
            <person name="Goodwin S."/>
            <person name="Spatafora J."/>
            <person name="Crous P."/>
            <person name="Grigoriev I."/>
        </authorList>
    </citation>
    <scope>NUCLEOTIDE SEQUENCE</scope>
    <source>
        <strain evidence="5">Tuck. ex Michener</strain>
    </source>
</reference>
<dbReference type="InterPro" id="IPR036861">
    <property type="entry name" value="Endochitinase-like_sf"/>
</dbReference>
<feature type="disulfide bond" evidence="2">
    <location>
        <begin position="119"/>
        <end position="133"/>
    </location>
</feature>
<evidence type="ECO:0000256" key="1">
    <source>
        <dbReference type="ARBA" id="ARBA00022669"/>
    </source>
</evidence>
<keyword evidence="3" id="KW-0732">Signal</keyword>
<dbReference type="Proteomes" id="UP000800092">
    <property type="component" value="Unassembled WGS sequence"/>
</dbReference>
<name>A0A6A6HJA7_VIRVR</name>
<sequence length="195" mass="20553">MVGAAQMWVRHLFLSCLHTVPLLSQSALPLTHSLGYTCVDSLFGSCCSTSGYCGFTPSFCSSQQCLYGNCTLSTPSPVPFLPSDSAISTMSPPPLQTSYTGSCGGSTALTCLDSPFGNCCSCSGFCGETNAFCGLGCNLAFGTCWRMGRPYNVEPNSSPYERPFKQSPDGRCGGKEGYVCQGSGWGNCCSEEGTW</sequence>
<dbReference type="AlphaFoldDB" id="A0A6A6HJA7"/>
<keyword evidence="6" id="KW-1185">Reference proteome</keyword>
<dbReference type="Gene3D" id="3.30.60.10">
    <property type="entry name" value="Endochitinase-like"/>
    <property type="match status" value="2"/>
</dbReference>
<dbReference type="InterPro" id="IPR001002">
    <property type="entry name" value="Chitin-bd_1"/>
</dbReference>
<dbReference type="OrthoDB" id="1193027at2759"/>
<dbReference type="EMBL" id="ML991777">
    <property type="protein sequence ID" value="KAF2238127.1"/>
    <property type="molecule type" value="Genomic_DNA"/>
</dbReference>
<proteinExistence type="predicted"/>
<dbReference type="GO" id="GO:0008061">
    <property type="term" value="F:chitin binding"/>
    <property type="evidence" value="ECO:0007669"/>
    <property type="project" value="UniProtKB-UniRule"/>
</dbReference>
<feature type="signal peptide" evidence="3">
    <location>
        <begin position="1"/>
        <end position="24"/>
    </location>
</feature>
<feature type="domain" description="Chitin-binding type-1" evidence="4">
    <location>
        <begin position="100"/>
        <end position="146"/>
    </location>
</feature>
<accession>A0A6A6HJA7</accession>
<feature type="chain" id="PRO_5025328422" description="Chitin-binding type-1 domain-containing protein" evidence="3">
    <location>
        <begin position="25"/>
        <end position="195"/>
    </location>
</feature>
<keyword evidence="1 2" id="KW-0147">Chitin-binding</keyword>
<evidence type="ECO:0000256" key="3">
    <source>
        <dbReference type="SAM" id="SignalP"/>
    </source>
</evidence>
<dbReference type="PROSITE" id="PS50941">
    <property type="entry name" value="CHIT_BIND_I_2"/>
    <property type="match status" value="1"/>
</dbReference>
<keyword evidence="2" id="KW-1015">Disulfide bond</keyword>
<gene>
    <name evidence="5" type="ORF">EV356DRAFT_508772</name>
</gene>